<keyword evidence="11" id="KW-1185">Reference proteome</keyword>
<dbReference type="Proteomes" id="UP000002209">
    <property type="component" value="Chromosome"/>
</dbReference>
<dbReference type="KEGG" id="gau:GAU_1494"/>
<sequence>MRQALQEAEQAAAAGEVPVGAVVMRTETGEIIVRAQNRMRRDGDATAHAEVLALREAARIAGDARLGEFTLVVTLEPCAMCAGAIVLARIGALAFGAWDEKAGMCGSVGDIVRHARLNHRPAVQGGVLESENRALLQQFFAERR</sequence>
<name>C1A8H6_GEMAT</name>
<feature type="active site" description="Proton donor" evidence="8">
    <location>
        <position position="50"/>
    </location>
</feature>
<evidence type="ECO:0000256" key="5">
    <source>
        <dbReference type="ARBA" id="ARBA00022801"/>
    </source>
</evidence>
<dbReference type="GO" id="GO:0052717">
    <property type="term" value="F:tRNA-specific adenosine-34 deaminase activity"/>
    <property type="evidence" value="ECO:0007669"/>
    <property type="project" value="UniProtKB-UniRule"/>
</dbReference>
<dbReference type="Pfam" id="PF00383">
    <property type="entry name" value="dCMP_cyt_deam_1"/>
    <property type="match status" value="1"/>
</dbReference>
<dbReference type="CDD" id="cd01285">
    <property type="entry name" value="nucleoside_deaminase"/>
    <property type="match status" value="1"/>
</dbReference>
<keyword evidence="4 8" id="KW-0479">Metal-binding</keyword>
<dbReference type="PANTHER" id="PTHR11079:SF202">
    <property type="entry name" value="TRNA-SPECIFIC ADENOSINE DEAMINASE"/>
    <property type="match status" value="1"/>
</dbReference>
<evidence type="ECO:0000313" key="10">
    <source>
        <dbReference type="EMBL" id="BAH38536.1"/>
    </source>
</evidence>
<accession>C1A8H6</accession>
<dbReference type="EMBL" id="AP009153">
    <property type="protein sequence ID" value="BAH38536.1"/>
    <property type="molecule type" value="Genomic_DNA"/>
</dbReference>
<dbReference type="PANTHER" id="PTHR11079">
    <property type="entry name" value="CYTOSINE DEAMINASE FAMILY MEMBER"/>
    <property type="match status" value="1"/>
</dbReference>
<dbReference type="InterPro" id="IPR002125">
    <property type="entry name" value="CMP_dCMP_dom"/>
</dbReference>
<evidence type="ECO:0000256" key="7">
    <source>
        <dbReference type="ARBA" id="ARBA00048045"/>
    </source>
</evidence>
<dbReference type="HAMAP" id="MF_00972">
    <property type="entry name" value="tRNA_aden_deaminase"/>
    <property type="match status" value="1"/>
</dbReference>
<dbReference type="PROSITE" id="PS51747">
    <property type="entry name" value="CYT_DCMP_DEAMINASES_2"/>
    <property type="match status" value="1"/>
</dbReference>
<dbReference type="eggNOG" id="COG0590">
    <property type="taxonomic scope" value="Bacteria"/>
</dbReference>
<feature type="domain" description="CMP/dCMP-type deaminase" evidence="9">
    <location>
        <begin position="1"/>
        <end position="107"/>
    </location>
</feature>
<keyword evidence="6 8" id="KW-0862">Zinc</keyword>
<dbReference type="InterPro" id="IPR028883">
    <property type="entry name" value="tRNA_aden_deaminase"/>
</dbReference>
<dbReference type="AlphaFoldDB" id="C1A8H6"/>
<feature type="binding site" evidence="8">
    <location>
        <position position="81"/>
    </location>
    <ligand>
        <name>Zn(2+)</name>
        <dbReference type="ChEBI" id="CHEBI:29105"/>
        <note>catalytic</note>
    </ligand>
</feature>
<evidence type="ECO:0000256" key="1">
    <source>
        <dbReference type="ARBA" id="ARBA00010669"/>
    </source>
</evidence>
<evidence type="ECO:0000256" key="8">
    <source>
        <dbReference type="HAMAP-Rule" id="MF_00972"/>
    </source>
</evidence>
<evidence type="ECO:0000256" key="2">
    <source>
        <dbReference type="ARBA" id="ARBA00011738"/>
    </source>
</evidence>
<evidence type="ECO:0000256" key="4">
    <source>
        <dbReference type="ARBA" id="ARBA00022723"/>
    </source>
</evidence>
<reference evidence="11" key="1">
    <citation type="submission" date="2006-03" db="EMBL/GenBank/DDBJ databases">
        <title>Complete genome sequence of Gemmatimonas aurantiaca T-27 that represents a novel phylum Gemmatimonadetes.</title>
        <authorList>
            <person name="Takasaki K."/>
            <person name="Ichikawa N."/>
            <person name="Miura H."/>
            <person name="Matsushita S."/>
            <person name="Watanabe Y."/>
            <person name="Oguchi A."/>
            <person name="Ankai A."/>
            <person name="Yashiro I."/>
            <person name="Takahashi M."/>
            <person name="Terui Y."/>
            <person name="Fukui S."/>
            <person name="Yokoyama H."/>
            <person name="Tanikawa S."/>
            <person name="Hanada S."/>
            <person name="Kamagata Y."/>
            <person name="Fujita N."/>
        </authorList>
    </citation>
    <scope>NUCLEOTIDE SEQUENCE [LARGE SCALE GENOMIC DNA]</scope>
    <source>
        <strain evidence="11">T-27 / DSM 14586 / JCM 11422 / NBRC 100505</strain>
    </source>
</reference>
<comment type="similarity">
    <text evidence="1">Belongs to the cytidine and deoxycytidylate deaminase family. ADAT2 subfamily.</text>
</comment>
<keyword evidence="5 8" id="KW-0378">Hydrolase</keyword>
<dbReference type="InterPro" id="IPR016193">
    <property type="entry name" value="Cytidine_deaminase-like"/>
</dbReference>
<feature type="binding site" evidence="8">
    <location>
        <position position="48"/>
    </location>
    <ligand>
        <name>Zn(2+)</name>
        <dbReference type="ChEBI" id="CHEBI:29105"/>
        <note>catalytic</note>
    </ligand>
</feature>
<comment type="cofactor">
    <cofactor evidence="8">
        <name>Zn(2+)</name>
        <dbReference type="ChEBI" id="CHEBI:29105"/>
    </cofactor>
    <text evidence="8">Binds 1 zinc ion per subunit.</text>
</comment>
<comment type="function">
    <text evidence="8">Catalyzes the deamination of adenosine to inosine at the wobble position 34 of tRNA(Arg2).</text>
</comment>
<gene>
    <name evidence="8" type="primary">tadA</name>
    <name evidence="10" type="ordered locus">GAU_1494</name>
</gene>
<proteinExistence type="inferred from homology"/>
<evidence type="ECO:0000256" key="6">
    <source>
        <dbReference type="ARBA" id="ARBA00022833"/>
    </source>
</evidence>
<dbReference type="GO" id="GO:0002100">
    <property type="term" value="P:tRNA wobble adenosine to inosine editing"/>
    <property type="evidence" value="ECO:0007669"/>
    <property type="project" value="UniProtKB-UniRule"/>
</dbReference>
<dbReference type="Gene3D" id="3.40.140.10">
    <property type="entry name" value="Cytidine Deaminase, domain 2"/>
    <property type="match status" value="1"/>
</dbReference>
<dbReference type="PROSITE" id="PS00903">
    <property type="entry name" value="CYT_DCMP_DEAMINASES_1"/>
    <property type="match status" value="1"/>
</dbReference>
<comment type="catalytic activity">
    <reaction evidence="7 8">
        <text>adenosine(34) in tRNA + H2O + H(+) = inosine(34) in tRNA + NH4(+)</text>
        <dbReference type="Rhea" id="RHEA:43168"/>
        <dbReference type="Rhea" id="RHEA-COMP:10373"/>
        <dbReference type="Rhea" id="RHEA-COMP:10374"/>
        <dbReference type="ChEBI" id="CHEBI:15377"/>
        <dbReference type="ChEBI" id="CHEBI:15378"/>
        <dbReference type="ChEBI" id="CHEBI:28938"/>
        <dbReference type="ChEBI" id="CHEBI:74411"/>
        <dbReference type="ChEBI" id="CHEBI:82852"/>
        <dbReference type="EC" id="3.5.4.33"/>
    </reaction>
</comment>
<evidence type="ECO:0000313" key="11">
    <source>
        <dbReference type="Proteomes" id="UP000002209"/>
    </source>
</evidence>
<dbReference type="InterPro" id="IPR016192">
    <property type="entry name" value="APOBEC/CMP_deaminase_Zn-bd"/>
</dbReference>
<protein>
    <recommendedName>
        <fullName evidence="8">tRNA-specific adenosine deaminase</fullName>
        <ecNumber evidence="8">3.5.4.33</ecNumber>
    </recommendedName>
</protein>
<dbReference type="HOGENOM" id="CLU_025810_3_2_0"/>
<evidence type="ECO:0000256" key="3">
    <source>
        <dbReference type="ARBA" id="ARBA00022694"/>
    </source>
</evidence>
<dbReference type="STRING" id="379066.GAU_1494"/>
<organism evidence="10 11">
    <name type="scientific">Gemmatimonas aurantiaca (strain DSM 14586 / JCM 11422 / NBRC 100505 / T-27)</name>
    <dbReference type="NCBI Taxonomy" id="379066"/>
    <lineage>
        <taxon>Bacteria</taxon>
        <taxon>Pseudomonadati</taxon>
        <taxon>Gemmatimonadota</taxon>
        <taxon>Gemmatimonadia</taxon>
        <taxon>Gemmatimonadales</taxon>
        <taxon>Gemmatimonadaceae</taxon>
        <taxon>Gemmatimonas</taxon>
    </lineage>
</organism>
<dbReference type="GO" id="GO:0008270">
    <property type="term" value="F:zinc ion binding"/>
    <property type="evidence" value="ECO:0007669"/>
    <property type="project" value="UniProtKB-UniRule"/>
</dbReference>
<feature type="binding site" evidence="8">
    <location>
        <position position="78"/>
    </location>
    <ligand>
        <name>Zn(2+)</name>
        <dbReference type="ChEBI" id="CHEBI:29105"/>
        <note>catalytic</note>
    </ligand>
</feature>
<dbReference type="SUPFAM" id="SSF53927">
    <property type="entry name" value="Cytidine deaminase-like"/>
    <property type="match status" value="1"/>
</dbReference>
<comment type="subunit">
    <text evidence="2 8">Homodimer.</text>
</comment>
<keyword evidence="3 8" id="KW-0819">tRNA processing</keyword>
<dbReference type="EC" id="3.5.4.33" evidence="8"/>
<evidence type="ECO:0000259" key="9">
    <source>
        <dbReference type="PROSITE" id="PS51747"/>
    </source>
</evidence>